<gene>
    <name evidence="1" type="ORF">SAMN05444392_101170</name>
</gene>
<proteinExistence type="predicted"/>
<evidence type="ECO:0000313" key="1">
    <source>
        <dbReference type="EMBL" id="SHE36390.1"/>
    </source>
</evidence>
<evidence type="ECO:0008006" key="3">
    <source>
        <dbReference type="Google" id="ProtNLM"/>
    </source>
</evidence>
<dbReference type="OrthoDB" id="7726846at2"/>
<dbReference type="AlphaFoldDB" id="A0A1M4SVY7"/>
<protein>
    <recommendedName>
        <fullName evidence="3">ABM domain-containing protein</fullName>
    </recommendedName>
</protein>
<dbReference type="SUPFAM" id="SSF54909">
    <property type="entry name" value="Dimeric alpha+beta barrel"/>
    <property type="match status" value="1"/>
</dbReference>
<evidence type="ECO:0000313" key="2">
    <source>
        <dbReference type="Proteomes" id="UP000184476"/>
    </source>
</evidence>
<name>A0A1M4SVY7_9BACL</name>
<dbReference type="InterPro" id="IPR011008">
    <property type="entry name" value="Dimeric_a/b-barrel"/>
</dbReference>
<sequence length="97" mass="11213">MKNYMIVKQPVADLARFRKAFDELQPHRKEYGLIDIGQFLSADEPNTVIVMMEYTSLERAKEYWHSKVLAEGREKAGALGPNLTPPERVWLTEGYVE</sequence>
<organism evidence="1 2">
    <name type="scientific">Seinonella peptonophila</name>
    <dbReference type="NCBI Taxonomy" id="112248"/>
    <lineage>
        <taxon>Bacteria</taxon>
        <taxon>Bacillati</taxon>
        <taxon>Bacillota</taxon>
        <taxon>Bacilli</taxon>
        <taxon>Bacillales</taxon>
        <taxon>Thermoactinomycetaceae</taxon>
        <taxon>Seinonella</taxon>
    </lineage>
</organism>
<accession>A0A1M4SVY7</accession>
<keyword evidence="2" id="KW-1185">Reference proteome</keyword>
<dbReference type="EMBL" id="FQVL01000001">
    <property type="protein sequence ID" value="SHE36390.1"/>
    <property type="molecule type" value="Genomic_DNA"/>
</dbReference>
<dbReference type="RefSeq" id="WP_073150467.1">
    <property type="nucleotide sequence ID" value="NZ_FQVL01000001.1"/>
</dbReference>
<reference evidence="1 2" key="1">
    <citation type="submission" date="2016-11" db="EMBL/GenBank/DDBJ databases">
        <authorList>
            <person name="Jaros S."/>
            <person name="Januszkiewicz K."/>
            <person name="Wedrychowicz H."/>
        </authorList>
    </citation>
    <scope>NUCLEOTIDE SEQUENCE [LARGE SCALE GENOMIC DNA]</scope>
    <source>
        <strain evidence="1 2">DSM 44666</strain>
    </source>
</reference>
<dbReference type="Proteomes" id="UP000184476">
    <property type="component" value="Unassembled WGS sequence"/>
</dbReference>